<feature type="transmembrane region" description="Helical" evidence="4">
    <location>
        <begin position="192"/>
        <end position="213"/>
    </location>
</feature>
<feature type="region of interest" description="Disordered" evidence="3">
    <location>
        <begin position="1"/>
        <end position="50"/>
    </location>
</feature>
<name>A0A1Y2D7B1_9BASI</name>
<sequence>MAEFIQQRGVELSTISPSPVTTQPPSRDESPASSVRRLKDQRAEAEASELPPADRGLQAWTFALNAWFLETMIWGWSFSFGELNLYLATHAPFNKSSLASIGAVGTVALAIQYMLPLALISVFRRYPDWARTMLWAATFTSCGSMLISSWASKIWQLILLQGVLCGISGAVLYTPVLIWLQEWWVVRRGMASGLIFSGTGVGGFVFPFLLNSLLEKVGFAWTCRVWALITFVIFGGCVATLRPRLPAVKPAVRGPWVTRGTNFSFAWHPTVILMYFITFLSSLSFFPVAVYLSTYVDSLASSLSATTVLAVFNAASVVGQVYVGYLSDQYDKAWIIAGLGIGSALTAFLAWGFGDTLAKVFGFCILYGIFSSICSTWNAAARDVAGGDLRISTTVFSLFGIFRGIASIVGPMIAASLYDEKHRDQDDGVWGRYGFRGIMIFVGSMALASAACGFGLRATKHIKTQ</sequence>
<dbReference type="PANTHER" id="PTHR11360:SF287">
    <property type="entry name" value="MFS MONOCARBOXYLATE TRANSPORTER"/>
    <property type="match status" value="1"/>
</dbReference>
<dbReference type="SUPFAM" id="SSF103473">
    <property type="entry name" value="MFS general substrate transporter"/>
    <property type="match status" value="1"/>
</dbReference>
<feature type="compositionally biased region" description="Polar residues" evidence="3">
    <location>
        <begin position="13"/>
        <end position="25"/>
    </location>
</feature>
<feature type="transmembrane region" description="Helical" evidence="4">
    <location>
        <begin position="360"/>
        <end position="381"/>
    </location>
</feature>
<keyword evidence="4" id="KW-0812">Transmembrane</keyword>
<evidence type="ECO:0000256" key="4">
    <source>
        <dbReference type="SAM" id="Phobius"/>
    </source>
</evidence>
<dbReference type="GO" id="GO:0016020">
    <property type="term" value="C:membrane"/>
    <property type="evidence" value="ECO:0007669"/>
    <property type="project" value="UniProtKB-SubCell"/>
</dbReference>
<keyword evidence="6" id="KW-1185">Reference proteome</keyword>
<dbReference type="PANTHER" id="PTHR11360">
    <property type="entry name" value="MONOCARBOXYLATE TRANSPORTER"/>
    <property type="match status" value="1"/>
</dbReference>
<accession>A0A1Y2D7B1</accession>
<organism evidence="5 6">
    <name type="scientific">Leucosporidium creatinivorum</name>
    <dbReference type="NCBI Taxonomy" id="106004"/>
    <lineage>
        <taxon>Eukaryota</taxon>
        <taxon>Fungi</taxon>
        <taxon>Dikarya</taxon>
        <taxon>Basidiomycota</taxon>
        <taxon>Pucciniomycotina</taxon>
        <taxon>Microbotryomycetes</taxon>
        <taxon>Leucosporidiales</taxon>
        <taxon>Leucosporidium</taxon>
    </lineage>
</organism>
<evidence type="ECO:0000313" key="6">
    <source>
        <dbReference type="Proteomes" id="UP000193467"/>
    </source>
</evidence>
<proteinExistence type="inferred from homology"/>
<comment type="similarity">
    <text evidence="2">Belongs to the major facilitator superfamily. Monocarboxylate porter (TC 2.A.1.13) family.</text>
</comment>
<feature type="transmembrane region" description="Helical" evidence="4">
    <location>
        <begin position="59"/>
        <end position="78"/>
    </location>
</feature>
<feature type="transmembrane region" description="Helical" evidence="4">
    <location>
        <begin position="98"/>
        <end position="120"/>
    </location>
</feature>
<comment type="subcellular location">
    <subcellularLocation>
        <location evidence="1">Membrane</location>
        <topology evidence="1">Multi-pass membrane protein</topology>
    </subcellularLocation>
</comment>
<dbReference type="Pfam" id="PF07690">
    <property type="entry name" value="MFS_1"/>
    <property type="match status" value="1"/>
</dbReference>
<reference evidence="5 6" key="1">
    <citation type="submission" date="2016-07" db="EMBL/GenBank/DDBJ databases">
        <title>Pervasive Adenine N6-methylation of Active Genes in Fungi.</title>
        <authorList>
            <consortium name="DOE Joint Genome Institute"/>
            <person name="Mondo S.J."/>
            <person name="Dannebaum R.O."/>
            <person name="Kuo R.C."/>
            <person name="Labutti K."/>
            <person name="Haridas S."/>
            <person name="Kuo A."/>
            <person name="Salamov A."/>
            <person name="Ahrendt S.R."/>
            <person name="Lipzen A."/>
            <person name="Sullivan W."/>
            <person name="Andreopoulos W.B."/>
            <person name="Clum A."/>
            <person name="Lindquist E."/>
            <person name="Daum C."/>
            <person name="Ramamoorthy G.K."/>
            <person name="Gryganskyi A."/>
            <person name="Culley D."/>
            <person name="Magnuson J.K."/>
            <person name="James T.Y."/>
            <person name="O'Malley M.A."/>
            <person name="Stajich J.E."/>
            <person name="Spatafora J.W."/>
            <person name="Visel A."/>
            <person name="Grigoriev I.V."/>
        </authorList>
    </citation>
    <scope>NUCLEOTIDE SEQUENCE [LARGE SCALE GENOMIC DNA]</scope>
    <source>
        <strain evidence="5 6">62-1032</strain>
    </source>
</reference>
<feature type="transmembrane region" description="Helical" evidence="4">
    <location>
        <begin position="333"/>
        <end position="354"/>
    </location>
</feature>
<feature type="transmembrane region" description="Helical" evidence="4">
    <location>
        <begin position="304"/>
        <end position="326"/>
    </location>
</feature>
<evidence type="ECO:0000256" key="1">
    <source>
        <dbReference type="ARBA" id="ARBA00004141"/>
    </source>
</evidence>
<keyword evidence="4" id="KW-1133">Transmembrane helix</keyword>
<dbReference type="InterPro" id="IPR036259">
    <property type="entry name" value="MFS_trans_sf"/>
</dbReference>
<evidence type="ECO:0000256" key="3">
    <source>
        <dbReference type="SAM" id="MobiDB-lite"/>
    </source>
</evidence>
<feature type="transmembrane region" description="Helical" evidence="4">
    <location>
        <begin position="393"/>
        <end position="418"/>
    </location>
</feature>
<evidence type="ECO:0000256" key="2">
    <source>
        <dbReference type="ARBA" id="ARBA00006727"/>
    </source>
</evidence>
<gene>
    <name evidence="5" type="ORF">BCR35DRAFT_296562</name>
</gene>
<dbReference type="InterPro" id="IPR050327">
    <property type="entry name" value="Proton-linked_MCT"/>
</dbReference>
<feature type="transmembrane region" description="Helical" evidence="4">
    <location>
        <begin position="272"/>
        <end position="292"/>
    </location>
</feature>
<feature type="transmembrane region" description="Helical" evidence="4">
    <location>
        <begin position="157"/>
        <end position="180"/>
    </location>
</feature>
<dbReference type="Proteomes" id="UP000193467">
    <property type="component" value="Unassembled WGS sequence"/>
</dbReference>
<protein>
    <submittedName>
        <fullName evidence="5">MFS general substrate transporter</fullName>
    </submittedName>
</protein>
<dbReference type="InterPro" id="IPR011701">
    <property type="entry name" value="MFS"/>
</dbReference>
<dbReference type="Gene3D" id="1.20.1250.20">
    <property type="entry name" value="MFS general substrate transporter like domains"/>
    <property type="match status" value="2"/>
</dbReference>
<dbReference type="EMBL" id="MCGR01000092">
    <property type="protein sequence ID" value="ORY55169.1"/>
    <property type="molecule type" value="Genomic_DNA"/>
</dbReference>
<dbReference type="GO" id="GO:0022857">
    <property type="term" value="F:transmembrane transporter activity"/>
    <property type="evidence" value="ECO:0007669"/>
    <property type="project" value="InterPro"/>
</dbReference>
<keyword evidence="4" id="KW-0472">Membrane</keyword>
<dbReference type="AlphaFoldDB" id="A0A1Y2D7B1"/>
<dbReference type="OrthoDB" id="2213137at2759"/>
<dbReference type="InParanoid" id="A0A1Y2D7B1"/>
<feature type="transmembrane region" description="Helical" evidence="4">
    <location>
        <begin position="132"/>
        <end position="151"/>
    </location>
</feature>
<evidence type="ECO:0000313" key="5">
    <source>
        <dbReference type="EMBL" id="ORY55169.1"/>
    </source>
</evidence>
<feature type="transmembrane region" description="Helical" evidence="4">
    <location>
        <begin position="219"/>
        <end position="241"/>
    </location>
</feature>
<feature type="transmembrane region" description="Helical" evidence="4">
    <location>
        <begin position="438"/>
        <end position="456"/>
    </location>
</feature>
<comment type="caution">
    <text evidence="5">The sequence shown here is derived from an EMBL/GenBank/DDBJ whole genome shotgun (WGS) entry which is preliminary data.</text>
</comment>